<gene>
    <name evidence="1" type="ORF">L6164_007957</name>
</gene>
<dbReference type="EMBL" id="CM039429">
    <property type="protein sequence ID" value="KAI4347111.1"/>
    <property type="molecule type" value="Genomic_DNA"/>
</dbReference>
<organism evidence="1 2">
    <name type="scientific">Bauhinia variegata</name>
    <name type="common">Purple orchid tree</name>
    <name type="synonym">Phanera variegata</name>
    <dbReference type="NCBI Taxonomy" id="167791"/>
    <lineage>
        <taxon>Eukaryota</taxon>
        <taxon>Viridiplantae</taxon>
        <taxon>Streptophyta</taxon>
        <taxon>Embryophyta</taxon>
        <taxon>Tracheophyta</taxon>
        <taxon>Spermatophyta</taxon>
        <taxon>Magnoliopsida</taxon>
        <taxon>eudicotyledons</taxon>
        <taxon>Gunneridae</taxon>
        <taxon>Pentapetalae</taxon>
        <taxon>rosids</taxon>
        <taxon>fabids</taxon>
        <taxon>Fabales</taxon>
        <taxon>Fabaceae</taxon>
        <taxon>Cercidoideae</taxon>
        <taxon>Cercideae</taxon>
        <taxon>Bauhiniinae</taxon>
        <taxon>Bauhinia</taxon>
    </lineage>
</organism>
<accession>A0ACB9PFB7</accession>
<dbReference type="Proteomes" id="UP000828941">
    <property type="component" value="Chromosome 4"/>
</dbReference>
<name>A0ACB9PFB7_BAUVA</name>
<evidence type="ECO:0000313" key="2">
    <source>
        <dbReference type="Proteomes" id="UP000828941"/>
    </source>
</evidence>
<comment type="caution">
    <text evidence="1">The sequence shown here is derived from an EMBL/GenBank/DDBJ whole genome shotgun (WGS) entry which is preliminary data.</text>
</comment>
<proteinExistence type="predicted"/>
<reference evidence="1 2" key="1">
    <citation type="journal article" date="2022" name="DNA Res.">
        <title>Chromosomal-level genome assembly of the orchid tree Bauhinia variegata (Leguminosae; Cercidoideae) supports the allotetraploid origin hypothesis of Bauhinia.</title>
        <authorList>
            <person name="Zhong Y."/>
            <person name="Chen Y."/>
            <person name="Zheng D."/>
            <person name="Pang J."/>
            <person name="Liu Y."/>
            <person name="Luo S."/>
            <person name="Meng S."/>
            <person name="Qian L."/>
            <person name="Wei D."/>
            <person name="Dai S."/>
            <person name="Zhou R."/>
        </authorList>
    </citation>
    <scope>NUCLEOTIDE SEQUENCE [LARGE SCALE GENOMIC DNA]</scope>
    <source>
        <strain evidence="1">BV-YZ2020</strain>
    </source>
</reference>
<protein>
    <submittedName>
        <fullName evidence="1">Uncharacterized protein</fullName>
    </submittedName>
</protein>
<sequence length="251" mass="28496">MYRSFLTCDDPKGVVECGTIKRVKSSGQKMEDKTKNRRTAKNSDTCLPNKADKQEMAPKGKSPLEKSHDQSCLQLMEVSRGAERLNIMIDSWSRDLRHDGGSENIAKDLLKGALDLQESLVMLQKLQEASQDTARLKSKQNEKNETERVRIDTKFIDTRHADKCSDQSYPMGFQRPRFSADASRNSTEELKEVIRSSLIRQNLLPSTSTEGLDSASEILSTSSVNLLWFILIGFLILLFLQQLQRRKKDPT</sequence>
<keyword evidence="2" id="KW-1185">Reference proteome</keyword>
<evidence type="ECO:0000313" key="1">
    <source>
        <dbReference type="EMBL" id="KAI4347111.1"/>
    </source>
</evidence>